<reference evidence="1 2" key="1">
    <citation type="journal article" date="2015" name="Genome Announc.">
        <title>Genome Sequence of Borrelia chilensis VA1, a South American Member of the Lyme Borreliosis Group.</title>
        <authorList>
            <person name="Huang W."/>
            <person name="Ojaimi C."/>
            <person name="Fallon J.T."/>
            <person name="Travisany D."/>
            <person name="Maass A."/>
            <person name="Ivanova L."/>
            <person name="Tomova A."/>
            <person name="Gonzalez-Acuna D."/>
            <person name="Godfrey H.P."/>
            <person name="Cabello F.C."/>
        </authorList>
    </citation>
    <scope>NUCLEOTIDE SEQUENCE [LARGE SCALE GENOMIC DNA]</scope>
    <source>
        <strain evidence="1 2">VA1</strain>
        <plasmid evidence="1">lp54</plasmid>
    </source>
</reference>
<keyword evidence="2" id="KW-1185">Reference proteome</keyword>
<dbReference type="HOGENOM" id="CLU_595386_0_0_12"/>
<evidence type="ECO:0000313" key="1">
    <source>
        <dbReference type="EMBL" id="AJA90734.1"/>
    </source>
</evidence>
<dbReference type="KEGG" id="bchi:OY14_04605"/>
<accession>A0A0A7UWX8</accession>
<evidence type="ECO:0000313" key="2">
    <source>
        <dbReference type="Proteomes" id="UP000030940"/>
    </source>
</evidence>
<sequence>MYEENNNEDKFTITLEGVLDKKSTEINLKKDLLSLKKENFLNGISLSPKSSKDFLSLSLERLESFERLKKDNLQKSISFKSLNVPSKSNPFKGFFEVDSQKNNLESVLKDLNSKDKSSLNLKHSAIQKNNLSSYFKPKVDKLALKASKQYSYFKNENIKNTFKQNFISDSAKDQTNPTLKDFRLNPNFGKIQFSFAESDLQESLGLKSKNNQSILENPISFRDFSKDSALVDFFNIKSYFDGLKLSLKEKEFQNLKDKKIPQLSLENFIYKDNQKESANKILKRQRSFETEFQRNDFLRKLYVLQSSQNSNVNDLSFMVELAQRLKDEGHAKNDTKVVSLISDLFNNQNNLEKVLSFDNPTISLKNLSGEPEVLSSNKMLNSTSELRLDPLLEKTVELLEWAKNYDFTNSVLEPLRNTFSNLGNLLGQAFESLPLVEYITNVLRDGSGFSSRGIDDDSRMP</sequence>
<geneLocation type="plasmid" evidence="1 2">
    <name>lp54</name>
</geneLocation>
<protein>
    <submittedName>
        <fullName evidence="1">Uncharacterized protein</fullName>
    </submittedName>
</protein>
<proteinExistence type="predicted"/>
<dbReference type="Proteomes" id="UP000030940">
    <property type="component" value="Plasmid lp54"/>
</dbReference>
<keyword evidence="1" id="KW-0614">Plasmid</keyword>
<dbReference type="EMBL" id="CP009912">
    <property type="protein sequence ID" value="AJA90734.1"/>
    <property type="molecule type" value="Genomic_DNA"/>
</dbReference>
<gene>
    <name evidence="1" type="ORF">OY14_04605</name>
</gene>
<name>A0A0A7UWX8_9SPIR</name>
<organism evidence="1 2">
    <name type="scientific">Borreliella chilensis</name>
    <dbReference type="NCBI Taxonomy" id="1245910"/>
    <lineage>
        <taxon>Bacteria</taxon>
        <taxon>Pseudomonadati</taxon>
        <taxon>Spirochaetota</taxon>
        <taxon>Spirochaetia</taxon>
        <taxon>Spirochaetales</taxon>
        <taxon>Borreliaceae</taxon>
        <taxon>Borreliella</taxon>
    </lineage>
</organism>
<dbReference type="AlphaFoldDB" id="A0A0A7UWX8"/>